<protein>
    <submittedName>
        <fullName evidence="2">Indole-3-acetic acid-induced protein ARG7</fullName>
    </submittedName>
</protein>
<sequence length="185" mass="20918">MRGMDIVKGKWKKNLISKALEGWRSLGDRSKKFLERAPNSLTKSKSWHCTTTSSEEEKKRKTKCQLVAPEGCFSVYVGSQKQRFVVKTKFAHHPLFVMLLDDAVLEYGYNSEGPILLPCDVDLFYKVLAEMDSSDAISCSPRRSFANSYGSLIPRSPAHRPKISIDRGYGSYKILKSPSQMLSMN</sequence>
<dbReference type="Proteomes" id="UP000516437">
    <property type="component" value="Chromosome 4"/>
</dbReference>
<comment type="caution">
    <text evidence="2">The sequence shown here is derived from an EMBL/GenBank/DDBJ whole genome shotgun (WGS) entry which is preliminary data.</text>
</comment>
<evidence type="ECO:0000313" key="3">
    <source>
        <dbReference type="Proteomes" id="UP000516437"/>
    </source>
</evidence>
<evidence type="ECO:0000313" key="2">
    <source>
        <dbReference type="EMBL" id="KAB1217499.1"/>
    </source>
</evidence>
<name>A0A6A1VX27_9ROSI</name>
<dbReference type="PANTHER" id="PTHR31374:SF199">
    <property type="entry name" value="SMALL AUXIN-UP RNA-RELATED"/>
    <property type="match status" value="1"/>
</dbReference>
<comment type="similarity">
    <text evidence="1">Belongs to the ARG7 family.</text>
</comment>
<dbReference type="GO" id="GO:0009733">
    <property type="term" value="P:response to auxin"/>
    <property type="evidence" value="ECO:0007669"/>
    <property type="project" value="InterPro"/>
</dbReference>
<organism evidence="2 3">
    <name type="scientific">Morella rubra</name>
    <name type="common">Chinese bayberry</name>
    <dbReference type="NCBI Taxonomy" id="262757"/>
    <lineage>
        <taxon>Eukaryota</taxon>
        <taxon>Viridiplantae</taxon>
        <taxon>Streptophyta</taxon>
        <taxon>Embryophyta</taxon>
        <taxon>Tracheophyta</taxon>
        <taxon>Spermatophyta</taxon>
        <taxon>Magnoliopsida</taxon>
        <taxon>eudicotyledons</taxon>
        <taxon>Gunneridae</taxon>
        <taxon>Pentapetalae</taxon>
        <taxon>rosids</taxon>
        <taxon>fabids</taxon>
        <taxon>Fagales</taxon>
        <taxon>Myricaceae</taxon>
        <taxon>Morella</taxon>
    </lineage>
</organism>
<dbReference type="AlphaFoldDB" id="A0A6A1VX27"/>
<keyword evidence="3" id="KW-1185">Reference proteome</keyword>
<dbReference type="InterPro" id="IPR003676">
    <property type="entry name" value="SAUR_fam"/>
</dbReference>
<dbReference type="OrthoDB" id="660486at2759"/>
<accession>A0A6A1VX27</accession>
<gene>
    <name evidence="2" type="ORF">CJ030_MR4G008757</name>
</gene>
<evidence type="ECO:0000256" key="1">
    <source>
        <dbReference type="ARBA" id="ARBA00006974"/>
    </source>
</evidence>
<dbReference type="Pfam" id="PF02519">
    <property type="entry name" value="Auxin_inducible"/>
    <property type="match status" value="1"/>
</dbReference>
<dbReference type="EMBL" id="RXIC02000022">
    <property type="protein sequence ID" value="KAB1217499.1"/>
    <property type="molecule type" value="Genomic_DNA"/>
</dbReference>
<dbReference type="PANTHER" id="PTHR31374">
    <property type="entry name" value="AUXIN-INDUCED PROTEIN-LIKE-RELATED"/>
    <property type="match status" value="1"/>
</dbReference>
<reference evidence="2 3" key="1">
    <citation type="journal article" date="2019" name="Plant Biotechnol. J.">
        <title>The red bayberry genome and genetic basis of sex determination.</title>
        <authorList>
            <person name="Jia H.M."/>
            <person name="Jia H.J."/>
            <person name="Cai Q.L."/>
            <person name="Wang Y."/>
            <person name="Zhao H.B."/>
            <person name="Yang W.F."/>
            <person name="Wang G.Y."/>
            <person name="Li Y.H."/>
            <person name="Zhan D.L."/>
            <person name="Shen Y.T."/>
            <person name="Niu Q.F."/>
            <person name="Chang L."/>
            <person name="Qiu J."/>
            <person name="Zhao L."/>
            <person name="Xie H.B."/>
            <person name="Fu W.Y."/>
            <person name="Jin J."/>
            <person name="Li X.W."/>
            <person name="Jiao Y."/>
            <person name="Zhou C.C."/>
            <person name="Tu T."/>
            <person name="Chai C.Y."/>
            <person name="Gao J.L."/>
            <person name="Fan L.J."/>
            <person name="van de Weg E."/>
            <person name="Wang J.Y."/>
            <person name="Gao Z.S."/>
        </authorList>
    </citation>
    <scope>NUCLEOTIDE SEQUENCE [LARGE SCALE GENOMIC DNA]</scope>
    <source>
        <tissue evidence="2">Leaves</tissue>
    </source>
</reference>
<proteinExistence type="inferred from homology"/>